<protein>
    <submittedName>
        <fullName evidence="1">Uncharacterized protein</fullName>
    </submittedName>
</protein>
<feature type="non-terminal residue" evidence="1">
    <location>
        <position position="1"/>
    </location>
</feature>
<name>A0AA42H2L0_9HYPH</name>
<accession>A0AA42H2L0</accession>
<comment type="caution">
    <text evidence="1">The sequence shown here is derived from an EMBL/GenBank/DDBJ whole genome shotgun (WGS) entry which is preliminary data.</text>
</comment>
<proteinExistence type="predicted"/>
<dbReference type="EMBL" id="JAODYY010000035">
    <property type="protein sequence ID" value="MDH0127170.1"/>
    <property type="molecule type" value="Genomic_DNA"/>
</dbReference>
<gene>
    <name evidence="1" type="ORF">N7376_24740</name>
</gene>
<dbReference type="AlphaFoldDB" id="A0AA42H2L0"/>
<organism evidence="1 2">
    <name type="scientific">Brucella intermedia GD04153</name>
    <dbReference type="NCBI Taxonomy" id="2975438"/>
    <lineage>
        <taxon>Bacteria</taxon>
        <taxon>Pseudomonadati</taxon>
        <taxon>Pseudomonadota</taxon>
        <taxon>Alphaproteobacteria</taxon>
        <taxon>Hyphomicrobiales</taxon>
        <taxon>Brucellaceae</taxon>
        <taxon>Brucella/Ochrobactrum group</taxon>
        <taxon>Brucella</taxon>
    </lineage>
</organism>
<reference evidence="1" key="1">
    <citation type="submission" date="2022-09" db="EMBL/GenBank/DDBJ databases">
        <title>Intensive care unit water sources are persistently colonized with multi-drug resistant bacteria and are the site of extensive horizontal gene transfer of antibiotic resistance genes.</title>
        <authorList>
            <person name="Diorio-Toth L."/>
        </authorList>
    </citation>
    <scope>NUCLEOTIDE SEQUENCE</scope>
    <source>
        <strain evidence="1">GD04153</strain>
    </source>
</reference>
<evidence type="ECO:0000313" key="1">
    <source>
        <dbReference type="EMBL" id="MDH0127170.1"/>
    </source>
</evidence>
<sequence>RCRKGAVAPMPNVTIYISAGRMPPDEALADLTEQCTELCTGILRAALANVYIVYVAVRHGRGHPAFAEIQYRLEPFRTLPLMERFMEGLDDAIRRNTGLTVRIRCFGYEASSIHALN</sequence>
<dbReference type="Proteomes" id="UP001158087">
    <property type="component" value="Unassembled WGS sequence"/>
</dbReference>
<evidence type="ECO:0000313" key="2">
    <source>
        <dbReference type="Proteomes" id="UP001158087"/>
    </source>
</evidence>